<organism evidence="2 3">
    <name type="scientific">Adhaeribacter aerolatus</name>
    <dbReference type="NCBI Taxonomy" id="670289"/>
    <lineage>
        <taxon>Bacteria</taxon>
        <taxon>Pseudomonadati</taxon>
        <taxon>Bacteroidota</taxon>
        <taxon>Cytophagia</taxon>
        <taxon>Cytophagales</taxon>
        <taxon>Hymenobacteraceae</taxon>
        <taxon>Adhaeribacter</taxon>
    </lineage>
</organism>
<evidence type="ECO:0000256" key="1">
    <source>
        <dbReference type="SAM" id="MobiDB-lite"/>
    </source>
</evidence>
<name>A0A512B2E7_9BACT</name>
<evidence type="ECO:0000313" key="2">
    <source>
        <dbReference type="EMBL" id="GEO06136.1"/>
    </source>
</evidence>
<accession>A0A512B2E7</accession>
<evidence type="ECO:0000313" key="3">
    <source>
        <dbReference type="Proteomes" id="UP000321532"/>
    </source>
</evidence>
<gene>
    <name evidence="2" type="ORF">AAE02nite_38000</name>
</gene>
<dbReference type="AlphaFoldDB" id="A0A512B2E7"/>
<proteinExistence type="predicted"/>
<sequence length="89" mass="10673">MSIARRIKRNKNKPKNNNNLYKQLNLRKKMIFSLITPNECRNCDGPRKELSFEQLPEIEKKPLIDSNILERIDYFLYCPESKEYNALLK</sequence>
<dbReference type="Proteomes" id="UP000321532">
    <property type="component" value="Unassembled WGS sequence"/>
</dbReference>
<protein>
    <submittedName>
        <fullName evidence="2">Uncharacterized protein</fullName>
    </submittedName>
</protein>
<dbReference type="EMBL" id="BJYS01000031">
    <property type="protein sequence ID" value="GEO06136.1"/>
    <property type="molecule type" value="Genomic_DNA"/>
</dbReference>
<feature type="compositionally biased region" description="Basic residues" evidence="1">
    <location>
        <begin position="1"/>
        <end position="14"/>
    </location>
</feature>
<feature type="region of interest" description="Disordered" evidence="1">
    <location>
        <begin position="1"/>
        <end position="20"/>
    </location>
</feature>
<dbReference type="OrthoDB" id="894422at2"/>
<dbReference type="RefSeq" id="WP_146901552.1">
    <property type="nucleotide sequence ID" value="NZ_BJYS01000031.1"/>
</dbReference>
<comment type="caution">
    <text evidence="2">The sequence shown here is derived from an EMBL/GenBank/DDBJ whole genome shotgun (WGS) entry which is preliminary data.</text>
</comment>
<keyword evidence="3" id="KW-1185">Reference proteome</keyword>
<reference evidence="2 3" key="1">
    <citation type="submission" date="2019-07" db="EMBL/GenBank/DDBJ databases">
        <title>Whole genome shotgun sequence of Adhaeribacter aerolatus NBRC 106133.</title>
        <authorList>
            <person name="Hosoyama A."/>
            <person name="Uohara A."/>
            <person name="Ohji S."/>
            <person name="Ichikawa N."/>
        </authorList>
    </citation>
    <scope>NUCLEOTIDE SEQUENCE [LARGE SCALE GENOMIC DNA]</scope>
    <source>
        <strain evidence="2 3">NBRC 106133</strain>
    </source>
</reference>